<dbReference type="AlphaFoldDB" id="A0A482LZ02"/>
<organism evidence="1">
    <name type="scientific">Leclercia adecarboxylata</name>
    <dbReference type="NCBI Taxonomy" id="83655"/>
    <lineage>
        <taxon>Bacteria</taxon>
        <taxon>Pseudomonadati</taxon>
        <taxon>Pseudomonadota</taxon>
        <taxon>Gammaproteobacteria</taxon>
        <taxon>Enterobacterales</taxon>
        <taxon>Enterobacteriaceae</taxon>
        <taxon>Leclercia</taxon>
    </lineage>
</organism>
<accession>A0A482LZ02</accession>
<dbReference type="EMBL" id="MH909329">
    <property type="protein sequence ID" value="QBQ66565.1"/>
    <property type="molecule type" value="Genomic_DNA"/>
</dbReference>
<sequence length="41" mass="4607">MGSVHTGQIWLLRVTALEFSSKMSAKSGHVKFTAFCARYEM</sequence>
<reference evidence="1" key="1">
    <citation type="submission" date="2018-09" db="EMBL/GenBank/DDBJ databases">
        <authorList>
            <person name="Yuan Q."/>
            <person name="Jiang X."/>
            <person name="Jing Y."/>
            <person name="Cheng Q."/>
            <person name="Zhou D."/>
        </authorList>
    </citation>
    <scope>NUCLEOTIDE SEQUENCE</scope>
    <source>
        <strain evidence="1">150707804</strain>
        <plasmid evidence="1">p707804-3FII</plasmid>
    </source>
</reference>
<proteinExistence type="predicted"/>
<protein>
    <submittedName>
        <fullName evidence="1">Uncharacterized protein</fullName>
    </submittedName>
</protein>
<geneLocation type="plasmid" evidence="1">
    <name>p707804-3FII</name>
</geneLocation>
<keyword evidence="1" id="KW-0614">Plasmid</keyword>
<name>A0A482LZ02_9ENTR</name>
<evidence type="ECO:0000313" key="1">
    <source>
        <dbReference type="EMBL" id="QBQ66565.1"/>
    </source>
</evidence>